<dbReference type="Proteomes" id="UP000271624">
    <property type="component" value="Unassembled WGS sequence"/>
</dbReference>
<proteinExistence type="predicted"/>
<keyword evidence="1" id="KW-0472">Membrane</keyword>
<sequence>MLKRFLWFGGGAFGIILIVLVVIWNKATYLPSWYAESVPTQSVTPVDETKPKELTREEIWSKVSSTLQKQASAGERVGKIELKADEVNRLIFSEMQVKEKVTSDAKLEQIIVGKNTQFRDGKLVIGAVINLQELTQHKELQGGRGDLAQAFLNLPIVKDRPVYIEVEGTPIVKNQKIGLDSPSIKLANVSMTVEELSKHLGISQEFINQRISRERALVPMSVQDVKIQGDTISIRGTGTAW</sequence>
<dbReference type="RefSeq" id="WP_127085067.1">
    <property type="nucleotide sequence ID" value="NZ_RSCL01000020.1"/>
</dbReference>
<evidence type="ECO:0000313" key="3">
    <source>
        <dbReference type="Proteomes" id="UP000271624"/>
    </source>
</evidence>
<dbReference type="AlphaFoldDB" id="A0A433V5L6"/>
<evidence type="ECO:0000313" key="2">
    <source>
        <dbReference type="EMBL" id="RUT01392.1"/>
    </source>
</evidence>
<accession>A0A433V5L6</accession>
<protein>
    <submittedName>
        <fullName evidence="2">Uncharacterized protein</fullName>
    </submittedName>
</protein>
<dbReference type="OrthoDB" id="528010at2"/>
<organism evidence="2 3">
    <name type="scientific">Dulcicalothrix desertica PCC 7102</name>
    <dbReference type="NCBI Taxonomy" id="232991"/>
    <lineage>
        <taxon>Bacteria</taxon>
        <taxon>Bacillati</taxon>
        <taxon>Cyanobacteriota</taxon>
        <taxon>Cyanophyceae</taxon>
        <taxon>Nostocales</taxon>
        <taxon>Calotrichaceae</taxon>
        <taxon>Dulcicalothrix</taxon>
    </lineage>
</organism>
<reference evidence="2" key="2">
    <citation type="journal article" date="2019" name="Genome Biol. Evol.">
        <title>Day and night: Metabolic profiles and evolutionary relationships of six axenic non-marine cyanobacteria.</title>
        <authorList>
            <person name="Will S.E."/>
            <person name="Henke P."/>
            <person name="Boedeker C."/>
            <person name="Huang S."/>
            <person name="Brinkmann H."/>
            <person name="Rohde M."/>
            <person name="Jarek M."/>
            <person name="Friedl T."/>
            <person name="Seufert S."/>
            <person name="Schumacher M."/>
            <person name="Overmann J."/>
            <person name="Neumann-Schaal M."/>
            <person name="Petersen J."/>
        </authorList>
    </citation>
    <scope>NUCLEOTIDE SEQUENCE [LARGE SCALE GENOMIC DNA]</scope>
    <source>
        <strain evidence="2">PCC 7102</strain>
    </source>
</reference>
<name>A0A433V5L6_9CYAN</name>
<gene>
    <name evidence="2" type="ORF">DSM106972_069430</name>
</gene>
<evidence type="ECO:0000256" key="1">
    <source>
        <dbReference type="SAM" id="Phobius"/>
    </source>
</evidence>
<reference evidence="2" key="1">
    <citation type="submission" date="2018-12" db="EMBL/GenBank/DDBJ databases">
        <authorList>
            <person name="Will S."/>
            <person name="Neumann-Schaal M."/>
            <person name="Henke P."/>
        </authorList>
    </citation>
    <scope>NUCLEOTIDE SEQUENCE</scope>
    <source>
        <strain evidence="2">PCC 7102</strain>
    </source>
</reference>
<feature type="transmembrane region" description="Helical" evidence="1">
    <location>
        <begin position="6"/>
        <end position="24"/>
    </location>
</feature>
<dbReference type="EMBL" id="RSCL01000020">
    <property type="protein sequence ID" value="RUT01392.1"/>
    <property type="molecule type" value="Genomic_DNA"/>
</dbReference>
<keyword evidence="3" id="KW-1185">Reference proteome</keyword>
<keyword evidence="1" id="KW-0812">Transmembrane</keyword>
<comment type="caution">
    <text evidence="2">The sequence shown here is derived from an EMBL/GenBank/DDBJ whole genome shotgun (WGS) entry which is preliminary data.</text>
</comment>
<keyword evidence="1" id="KW-1133">Transmembrane helix</keyword>